<dbReference type="PANTHER" id="PTHR42923">
    <property type="entry name" value="PROTOPORPHYRINOGEN OXIDASE"/>
    <property type="match status" value="1"/>
</dbReference>
<evidence type="ECO:0000313" key="3">
    <source>
        <dbReference type="EMBL" id="CRG91371.1"/>
    </source>
</evidence>
<feature type="transmembrane region" description="Helical" evidence="1">
    <location>
        <begin position="7"/>
        <end position="25"/>
    </location>
</feature>
<organism evidence="3 4">
    <name type="scientific">Talaromyces islandicus</name>
    <name type="common">Penicillium islandicum</name>
    <dbReference type="NCBI Taxonomy" id="28573"/>
    <lineage>
        <taxon>Eukaryota</taxon>
        <taxon>Fungi</taxon>
        <taxon>Dikarya</taxon>
        <taxon>Ascomycota</taxon>
        <taxon>Pezizomycotina</taxon>
        <taxon>Eurotiomycetes</taxon>
        <taxon>Eurotiomycetidae</taxon>
        <taxon>Eurotiales</taxon>
        <taxon>Trichocomaceae</taxon>
        <taxon>Talaromyces</taxon>
        <taxon>Talaromyces sect. Islandici</taxon>
    </lineage>
</organism>
<dbReference type="OMA" id="CFFVAPK"/>
<dbReference type="Gene3D" id="3.50.50.60">
    <property type="entry name" value="FAD/NAD(P)-binding domain"/>
    <property type="match status" value="2"/>
</dbReference>
<dbReference type="EMBL" id="CVMT01000009">
    <property type="protein sequence ID" value="CRG91371.1"/>
    <property type="molecule type" value="Genomic_DNA"/>
</dbReference>
<dbReference type="Pfam" id="PF01593">
    <property type="entry name" value="Amino_oxidase"/>
    <property type="match status" value="1"/>
</dbReference>
<dbReference type="PANTHER" id="PTHR42923:SF42">
    <property type="entry name" value="AMINE OXIDASE DOMAIN-CONTAINING PROTEIN"/>
    <property type="match status" value="1"/>
</dbReference>
<dbReference type="Gene3D" id="3.90.660.10">
    <property type="match status" value="1"/>
</dbReference>
<keyword evidence="1" id="KW-0812">Transmembrane</keyword>
<keyword evidence="1" id="KW-1133">Transmembrane helix</keyword>
<protein>
    <recommendedName>
        <fullName evidence="2">Amine oxidase domain-containing protein</fullName>
    </recommendedName>
</protein>
<evidence type="ECO:0000259" key="2">
    <source>
        <dbReference type="Pfam" id="PF01593"/>
    </source>
</evidence>
<feature type="domain" description="Amine oxidase" evidence="2">
    <location>
        <begin position="204"/>
        <end position="311"/>
    </location>
</feature>
<dbReference type="InterPro" id="IPR050464">
    <property type="entry name" value="Zeta_carotene_desat/Oxidored"/>
</dbReference>
<dbReference type="AlphaFoldDB" id="A0A0U1M8J2"/>
<dbReference type="OrthoDB" id="5977668at2759"/>
<evidence type="ECO:0000256" key="1">
    <source>
        <dbReference type="SAM" id="Phobius"/>
    </source>
</evidence>
<dbReference type="SUPFAM" id="SSF51905">
    <property type="entry name" value="FAD/NAD(P)-binding domain"/>
    <property type="match status" value="1"/>
</dbReference>
<sequence length="470" mass="53079">MADQKKTTVAVIGSGMAGLVSAYLLHRDSQGRYKVQIFETQDRLSLDSASFTIPSTDAHNSSPNRVDIPMRAFDEGFHINLKQMYDYLGVGYITQKFVYSLSKYSTVNEKKYRPYFLHSSSNHHLPPIRPEGYGYLQWIMQITYLAACYFWFTVCCFVVKPKVASASNEEETLRTYLKRIRLPWHFVKDYLLPLMSSVTTCSHDALLGFPALDAVEYAKRTYRQPHYTVISGVQEVQSKLSKELAVNFRATATSVKSIGSQVELTWTDSNEVFHTSYFDHVVMAVPPDVVGSLFEPLREAMRVIPVIWGESVVHNDFSSIADCSRSLEKFSAKAQKRCDQAQVMHIASDLSSTESVHQQSSTLITNFPISPINPDKIVHRARLTRVLRTPKSKEIVNSIFTANQNEPTQVEKEPLWYNGKDNVWLVGSWCWDGMVLLEGCIVSAMRVATSLGVEVPWIISPSEAVGHPKP</sequence>
<name>A0A0U1M8J2_TALIS</name>
<reference evidence="3 4" key="1">
    <citation type="submission" date="2015-04" db="EMBL/GenBank/DDBJ databases">
        <authorList>
            <person name="Syromyatnikov M.Y."/>
            <person name="Popov V.N."/>
        </authorList>
    </citation>
    <scope>NUCLEOTIDE SEQUENCE [LARGE SCALE GENOMIC DNA]</scope>
    <source>
        <strain evidence="3">WF-38-12</strain>
    </source>
</reference>
<evidence type="ECO:0000313" key="4">
    <source>
        <dbReference type="Proteomes" id="UP000054383"/>
    </source>
</evidence>
<gene>
    <name evidence="3" type="ORF">PISL3812_08419</name>
</gene>
<proteinExistence type="predicted"/>
<accession>A0A0U1M8J2</accession>
<dbReference type="Proteomes" id="UP000054383">
    <property type="component" value="Unassembled WGS sequence"/>
</dbReference>
<dbReference type="InterPro" id="IPR002937">
    <property type="entry name" value="Amino_oxidase"/>
</dbReference>
<keyword evidence="4" id="KW-1185">Reference proteome</keyword>
<dbReference type="InterPro" id="IPR036188">
    <property type="entry name" value="FAD/NAD-bd_sf"/>
</dbReference>
<dbReference type="GO" id="GO:0016491">
    <property type="term" value="F:oxidoreductase activity"/>
    <property type="evidence" value="ECO:0007669"/>
    <property type="project" value="InterPro"/>
</dbReference>
<keyword evidence="1" id="KW-0472">Membrane</keyword>
<dbReference type="STRING" id="28573.A0A0U1M8J2"/>
<dbReference type="Pfam" id="PF13450">
    <property type="entry name" value="NAD_binding_8"/>
    <property type="match status" value="1"/>
</dbReference>